<dbReference type="RefSeq" id="WP_010526456.1">
    <property type="nucleotide sequence ID" value="NZ_AFSL01000009.1"/>
</dbReference>
<dbReference type="Proteomes" id="UP000181976">
    <property type="component" value="Unassembled WGS sequence"/>
</dbReference>
<gene>
    <name evidence="1" type="ORF">SAMN05444380_11179</name>
</gene>
<proteinExistence type="predicted"/>
<dbReference type="EMBL" id="FONA01000011">
    <property type="protein sequence ID" value="SFE43932.1"/>
    <property type="molecule type" value="Genomic_DNA"/>
</dbReference>
<keyword evidence="2" id="KW-1185">Reference proteome</keyword>
<sequence>MNNTTYFFEYLINFYSESETAIIEEINDGTLTVMKNGSEYIILIDCTSENEKKSLEVSSSEDAVFLWLK</sequence>
<evidence type="ECO:0000313" key="1">
    <source>
        <dbReference type="EMBL" id="SFE43932.1"/>
    </source>
</evidence>
<evidence type="ECO:0000313" key="2">
    <source>
        <dbReference type="Proteomes" id="UP000181976"/>
    </source>
</evidence>
<name>A0A1I2AJ61_9BACT</name>
<reference evidence="1 2" key="1">
    <citation type="submission" date="2016-10" db="EMBL/GenBank/DDBJ databases">
        <authorList>
            <person name="de Groot N.N."/>
        </authorList>
    </citation>
    <scope>NUCLEOTIDE SEQUENCE [LARGE SCALE GENOMIC DNA]</scope>
    <source>
        <strain evidence="1 2">DSM 19012</strain>
    </source>
</reference>
<accession>A0A1I2AJ61</accession>
<protein>
    <submittedName>
        <fullName evidence="1">Uncharacterized protein</fullName>
    </submittedName>
</protein>
<dbReference type="InParanoid" id="A0A1I2AJ61"/>
<dbReference type="AlphaFoldDB" id="A0A1I2AJ61"/>
<organism evidence="1 2">
    <name type="scientific">Thermophagus xiamenensis</name>
    <dbReference type="NCBI Taxonomy" id="385682"/>
    <lineage>
        <taxon>Bacteria</taxon>
        <taxon>Pseudomonadati</taxon>
        <taxon>Bacteroidota</taxon>
        <taxon>Bacteroidia</taxon>
        <taxon>Marinilabiliales</taxon>
        <taxon>Marinilabiliaceae</taxon>
        <taxon>Thermophagus</taxon>
    </lineage>
</organism>